<evidence type="ECO:0000259" key="2">
    <source>
        <dbReference type="PROSITE" id="PS50011"/>
    </source>
</evidence>
<dbReference type="GO" id="GO:0007165">
    <property type="term" value="P:signal transduction"/>
    <property type="evidence" value="ECO:0007669"/>
    <property type="project" value="TreeGrafter"/>
</dbReference>
<feature type="non-terminal residue" evidence="3">
    <location>
        <position position="511"/>
    </location>
</feature>
<dbReference type="InterPro" id="IPR050167">
    <property type="entry name" value="Ser_Thr_protein_kinase"/>
</dbReference>
<dbReference type="AlphaFoldDB" id="A0A9N9HDF1"/>
<feature type="region of interest" description="Disordered" evidence="1">
    <location>
        <begin position="1"/>
        <end position="28"/>
    </location>
</feature>
<dbReference type="GO" id="GO:0005524">
    <property type="term" value="F:ATP binding"/>
    <property type="evidence" value="ECO:0007669"/>
    <property type="project" value="InterPro"/>
</dbReference>
<comment type="caution">
    <text evidence="3">The sequence shown here is derived from an EMBL/GenBank/DDBJ whole genome shotgun (WGS) entry which is preliminary data.</text>
</comment>
<sequence length="511" mass="58202">MENESRPNSSSSSGDFSSRNTSSSKSSVTDDVYGLCKECGSPKTSAEWCRKCNSERFRNSFHSWTSGNKDIDNVISTTQLTAIGCSQVLEWIPWKRFLNIRQAGLGRFGTAYTVTWLDGYITHWNNDKKTWGRCDSGKKFIVKVLQNSSNNFSNFLNELLAHKNGRNGLIRCYGITQHPTTLDYALVIRCVEEDLKIHLYKNQPFPEYDWKTKLEIIADIALVLHRIHESGSVHGCLHTGNIKRQMNSTLITELNMVDDSPTLSHSNGVYGVLPYIAPEILRGGTFTKAADVYSLGVMMWEVATQRPPFDLCAHDKMLAQRICCGLRPHISNKIPKSLAKLIKRCWDAIPENRPESEEIYIWVQWWLDLVCSGTPSDIAVEFCIDNEEKKEMNGITWIHPEAIYYKRYLDFSSLPEPENFSPDTYHHMVSFCARIHHSDNLDCHVEPDVKDINDIMSLFTRRPSVYIEEGITVTNHVLTPTNHCSKEDPLTEFKMPGAYNGNNGEVLASWQ</sequence>
<dbReference type="InterPro" id="IPR001245">
    <property type="entry name" value="Ser-Thr/Tyr_kinase_cat_dom"/>
</dbReference>
<dbReference type="OrthoDB" id="5337378at2759"/>
<dbReference type="Pfam" id="PF07714">
    <property type="entry name" value="PK_Tyr_Ser-Thr"/>
    <property type="match status" value="1"/>
</dbReference>
<dbReference type="SUPFAM" id="SSF56112">
    <property type="entry name" value="Protein kinase-like (PK-like)"/>
    <property type="match status" value="1"/>
</dbReference>
<evidence type="ECO:0000313" key="4">
    <source>
        <dbReference type="Proteomes" id="UP000789342"/>
    </source>
</evidence>
<protein>
    <submittedName>
        <fullName evidence="3">11526_t:CDS:1</fullName>
    </submittedName>
</protein>
<reference evidence="3" key="1">
    <citation type="submission" date="2021-06" db="EMBL/GenBank/DDBJ databases">
        <authorList>
            <person name="Kallberg Y."/>
            <person name="Tangrot J."/>
            <person name="Rosling A."/>
        </authorList>
    </citation>
    <scope>NUCLEOTIDE SEQUENCE</scope>
    <source>
        <strain evidence="3">CL551</strain>
    </source>
</reference>
<evidence type="ECO:0000313" key="3">
    <source>
        <dbReference type="EMBL" id="CAG8665464.1"/>
    </source>
</evidence>
<dbReference type="GO" id="GO:0005737">
    <property type="term" value="C:cytoplasm"/>
    <property type="evidence" value="ECO:0007669"/>
    <property type="project" value="TreeGrafter"/>
</dbReference>
<evidence type="ECO:0000256" key="1">
    <source>
        <dbReference type="SAM" id="MobiDB-lite"/>
    </source>
</evidence>
<gene>
    <name evidence="3" type="ORF">AMORRO_LOCUS10592</name>
</gene>
<dbReference type="SMART" id="SM00220">
    <property type="entry name" value="S_TKc"/>
    <property type="match status" value="1"/>
</dbReference>
<proteinExistence type="predicted"/>
<organism evidence="3 4">
    <name type="scientific">Acaulospora morrowiae</name>
    <dbReference type="NCBI Taxonomy" id="94023"/>
    <lineage>
        <taxon>Eukaryota</taxon>
        <taxon>Fungi</taxon>
        <taxon>Fungi incertae sedis</taxon>
        <taxon>Mucoromycota</taxon>
        <taxon>Glomeromycotina</taxon>
        <taxon>Glomeromycetes</taxon>
        <taxon>Diversisporales</taxon>
        <taxon>Acaulosporaceae</taxon>
        <taxon>Acaulospora</taxon>
    </lineage>
</organism>
<dbReference type="EMBL" id="CAJVPV010011888">
    <property type="protein sequence ID" value="CAG8665464.1"/>
    <property type="molecule type" value="Genomic_DNA"/>
</dbReference>
<dbReference type="PANTHER" id="PTHR23257">
    <property type="entry name" value="SERINE-THREONINE PROTEIN KINASE"/>
    <property type="match status" value="1"/>
</dbReference>
<dbReference type="InterPro" id="IPR000719">
    <property type="entry name" value="Prot_kinase_dom"/>
</dbReference>
<feature type="domain" description="Protein kinase" evidence="2">
    <location>
        <begin position="97"/>
        <end position="367"/>
    </location>
</feature>
<dbReference type="PROSITE" id="PS50011">
    <property type="entry name" value="PROTEIN_KINASE_DOM"/>
    <property type="match status" value="1"/>
</dbReference>
<dbReference type="GO" id="GO:0004672">
    <property type="term" value="F:protein kinase activity"/>
    <property type="evidence" value="ECO:0007669"/>
    <property type="project" value="InterPro"/>
</dbReference>
<dbReference type="Proteomes" id="UP000789342">
    <property type="component" value="Unassembled WGS sequence"/>
</dbReference>
<dbReference type="Gene3D" id="1.10.510.10">
    <property type="entry name" value="Transferase(Phosphotransferase) domain 1"/>
    <property type="match status" value="1"/>
</dbReference>
<dbReference type="PANTHER" id="PTHR23257:SF963">
    <property type="entry name" value="AT08303P"/>
    <property type="match status" value="1"/>
</dbReference>
<accession>A0A9N9HDF1</accession>
<name>A0A9N9HDF1_9GLOM</name>
<feature type="compositionally biased region" description="Low complexity" evidence="1">
    <location>
        <begin position="1"/>
        <end position="27"/>
    </location>
</feature>
<keyword evidence="4" id="KW-1185">Reference proteome</keyword>
<dbReference type="InterPro" id="IPR011009">
    <property type="entry name" value="Kinase-like_dom_sf"/>
</dbReference>